<gene>
    <name evidence="1" type="ORF">DP116_11290</name>
</gene>
<accession>A0ABX1P6J2</accession>
<evidence type="ECO:0000313" key="2">
    <source>
        <dbReference type="Proteomes" id="UP000718564"/>
    </source>
</evidence>
<proteinExistence type="predicted"/>
<name>A0ABX1P6J2_9CYAN</name>
<dbReference type="Proteomes" id="UP000718564">
    <property type="component" value="Unassembled WGS sequence"/>
</dbReference>
<comment type="caution">
    <text evidence="1">The sequence shown here is derived from an EMBL/GenBank/DDBJ whole genome shotgun (WGS) entry which is preliminary data.</text>
</comment>
<sequence>MSRTRSAINLNIIFSSFYNFILRKTEKKHSKTYDYTQYVSGRDYIFESIDNQAKGYMTGQGTGIKRGDYIILCHSSRTCRYQVEDIDYYSEPPNMWIALLQEVDFE</sequence>
<keyword evidence="2" id="KW-1185">Reference proteome</keyword>
<evidence type="ECO:0000313" key="1">
    <source>
        <dbReference type="EMBL" id="NMG20010.1"/>
    </source>
</evidence>
<reference evidence="1 2" key="1">
    <citation type="submission" date="2018-06" db="EMBL/GenBank/DDBJ databases">
        <title>Comparative genomics of Brasilonema spp. strains.</title>
        <authorList>
            <person name="Alvarenga D.O."/>
            <person name="Fiore M.F."/>
            <person name="Varani A.M."/>
        </authorList>
    </citation>
    <scope>NUCLEOTIDE SEQUENCE [LARGE SCALE GENOMIC DNA]</scope>
    <source>
        <strain evidence="1 2">SPC951</strain>
    </source>
</reference>
<organism evidence="1 2">
    <name type="scientific">Brasilonema bromeliae SPC951</name>
    <dbReference type="NCBI Taxonomy" id="385972"/>
    <lineage>
        <taxon>Bacteria</taxon>
        <taxon>Bacillati</taxon>
        <taxon>Cyanobacteriota</taxon>
        <taxon>Cyanophyceae</taxon>
        <taxon>Nostocales</taxon>
        <taxon>Scytonemataceae</taxon>
        <taxon>Brasilonema</taxon>
        <taxon>Bromeliae group (in: Brasilonema)</taxon>
    </lineage>
</organism>
<protein>
    <submittedName>
        <fullName evidence="1">Uncharacterized protein</fullName>
    </submittedName>
</protein>
<dbReference type="EMBL" id="QMEB01000071">
    <property type="protein sequence ID" value="NMG20010.1"/>
    <property type="molecule type" value="Genomic_DNA"/>
</dbReference>